<feature type="compositionally biased region" description="Basic residues" evidence="1">
    <location>
        <begin position="192"/>
        <end position="201"/>
    </location>
</feature>
<feature type="compositionally biased region" description="Low complexity" evidence="1">
    <location>
        <begin position="342"/>
        <end position="355"/>
    </location>
</feature>
<feature type="compositionally biased region" description="Basic residues" evidence="1">
    <location>
        <begin position="245"/>
        <end position="255"/>
    </location>
</feature>
<protein>
    <submittedName>
        <fullName evidence="2">Uncharacterized protein</fullName>
    </submittedName>
</protein>
<dbReference type="EMBL" id="VDMD01000001">
    <property type="protein sequence ID" value="TRM70035.1"/>
    <property type="molecule type" value="Genomic_DNA"/>
</dbReference>
<comment type="caution">
    <text evidence="2">The sequence shown here is derived from an EMBL/GenBank/DDBJ whole genome shotgun (WGS) entry which is preliminary data.</text>
</comment>
<dbReference type="AlphaFoldDB" id="A0A550CZ11"/>
<dbReference type="Proteomes" id="UP000320762">
    <property type="component" value="Unassembled WGS sequence"/>
</dbReference>
<organism evidence="2 3">
    <name type="scientific">Schizophyllum amplum</name>
    <dbReference type="NCBI Taxonomy" id="97359"/>
    <lineage>
        <taxon>Eukaryota</taxon>
        <taxon>Fungi</taxon>
        <taxon>Dikarya</taxon>
        <taxon>Basidiomycota</taxon>
        <taxon>Agaricomycotina</taxon>
        <taxon>Agaricomycetes</taxon>
        <taxon>Agaricomycetidae</taxon>
        <taxon>Agaricales</taxon>
        <taxon>Schizophyllaceae</taxon>
        <taxon>Schizophyllum</taxon>
    </lineage>
</organism>
<sequence length="407" mass="43641">MDHQKKRKRDVECPIITYRVGNRTFERLLKEDSLQETQEAIRQKLKVGDDARVTLAQLRGAVVIDLDDEDDFDAFHTAAHKASGAIVKVTVIQENGVPASHFSVAPSESISNAAAASTRSVHFTSPEDEQPATNGKRKVSAIESVNGDESASAPRRGRPPKRRKEDAVVSEPPAADPTTVEEPEAPAPAPEKKKRGRPRIHPRPEDVQSASQTGKPIASGVTAREPPAEDARVDTPREEAAPVVIKRKPGRPRKHPLPEEKAQQTVPDVVAERQPRSRSRKSAGVGNEEFAQELADAITSGAEANAAAEEALKKGRRTRSKSRSRADGAVAKLKAVLPDPAPTDGAGDAPAASAPVIDEDNESPLPPVPKPRGRKKKPTPSGVDADDEEASMDVDVAPPKGKYGRGR</sequence>
<evidence type="ECO:0000313" key="3">
    <source>
        <dbReference type="Proteomes" id="UP000320762"/>
    </source>
</evidence>
<reference evidence="2 3" key="1">
    <citation type="journal article" date="2019" name="New Phytol.">
        <title>Comparative genomics reveals unique wood-decay strategies and fruiting body development in the Schizophyllaceae.</title>
        <authorList>
            <person name="Almasi E."/>
            <person name="Sahu N."/>
            <person name="Krizsan K."/>
            <person name="Balint B."/>
            <person name="Kovacs G.M."/>
            <person name="Kiss B."/>
            <person name="Cseklye J."/>
            <person name="Drula E."/>
            <person name="Henrissat B."/>
            <person name="Nagy I."/>
            <person name="Chovatia M."/>
            <person name="Adam C."/>
            <person name="LaButti K."/>
            <person name="Lipzen A."/>
            <person name="Riley R."/>
            <person name="Grigoriev I.V."/>
            <person name="Nagy L.G."/>
        </authorList>
    </citation>
    <scope>NUCLEOTIDE SEQUENCE [LARGE SCALE GENOMIC DNA]</scope>
    <source>
        <strain evidence="2 3">NL-1724</strain>
    </source>
</reference>
<dbReference type="OrthoDB" id="3357439at2759"/>
<dbReference type="STRING" id="97359.A0A550CZ11"/>
<evidence type="ECO:0000313" key="2">
    <source>
        <dbReference type="EMBL" id="TRM70035.1"/>
    </source>
</evidence>
<feature type="compositionally biased region" description="Basic residues" evidence="1">
    <location>
        <begin position="314"/>
        <end position="323"/>
    </location>
</feature>
<feature type="region of interest" description="Disordered" evidence="1">
    <location>
        <begin position="116"/>
        <end position="407"/>
    </location>
</feature>
<accession>A0A550CZ11</accession>
<gene>
    <name evidence="2" type="ORF">BD626DRAFT_22476</name>
</gene>
<keyword evidence="3" id="KW-1185">Reference proteome</keyword>
<name>A0A550CZ11_9AGAR</name>
<evidence type="ECO:0000256" key="1">
    <source>
        <dbReference type="SAM" id="MobiDB-lite"/>
    </source>
</evidence>
<feature type="compositionally biased region" description="Basic and acidic residues" evidence="1">
    <location>
        <begin position="226"/>
        <end position="240"/>
    </location>
</feature>
<proteinExistence type="predicted"/>